<dbReference type="Proteomes" id="UP000077202">
    <property type="component" value="Unassembled WGS sequence"/>
</dbReference>
<feature type="region of interest" description="Disordered" evidence="1">
    <location>
        <begin position="21"/>
        <end position="50"/>
    </location>
</feature>
<dbReference type="EMBL" id="LVLJ01002517">
    <property type="protein sequence ID" value="OAE24626.1"/>
    <property type="molecule type" value="Genomic_DNA"/>
</dbReference>
<evidence type="ECO:0000313" key="2">
    <source>
        <dbReference type="EMBL" id="OAE24626.1"/>
    </source>
</evidence>
<sequence>MEAGKAGQGRIHPVGVVMQDTPFEIDPGTTKAVNPASKGCTTDPREHRSIHRSIDRAAGATADAVELRAKLRSIRQGLRENAERTGYVEPVSGATGQGGRSLAAYTGPGQRRRSAGDEARNVQFGAPYQRCCSRPAVAWRGLIPAGQARRSTGGAQSSHGHRHEHQLKEKGRTERP</sequence>
<feature type="region of interest" description="Disordered" evidence="1">
    <location>
        <begin position="85"/>
        <end position="124"/>
    </location>
</feature>
<organism evidence="2 3">
    <name type="scientific">Marchantia polymorpha subsp. ruderalis</name>
    <dbReference type="NCBI Taxonomy" id="1480154"/>
    <lineage>
        <taxon>Eukaryota</taxon>
        <taxon>Viridiplantae</taxon>
        <taxon>Streptophyta</taxon>
        <taxon>Embryophyta</taxon>
        <taxon>Marchantiophyta</taxon>
        <taxon>Marchantiopsida</taxon>
        <taxon>Marchantiidae</taxon>
        <taxon>Marchantiales</taxon>
        <taxon>Marchantiaceae</taxon>
        <taxon>Marchantia</taxon>
    </lineage>
</organism>
<proteinExistence type="predicted"/>
<reference evidence="2" key="1">
    <citation type="submission" date="2016-03" db="EMBL/GenBank/DDBJ databases">
        <title>Mechanisms controlling the formation of the plant cell surface in tip-growing cells are functionally conserved among land plants.</title>
        <authorList>
            <person name="Honkanen S."/>
            <person name="Jones V.A."/>
            <person name="Morieri G."/>
            <person name="Champion C."/>
            <person name="Hetherington A.J."/>
            <person name="Kelly S."/>
            <person name="Saint-Marcoux D."/>
            <person name="Proust H."/>
            <person name="Prescott H."/>
            <person name="Dolan L."/>
        </authorList>
    </citation>
    <scope>NUCLEOTIDE SEQUENCE [LARGE SCALE GENOMIC DNA]</scope>
    <source>
        <tissue evidence="2">Whole gametophyte</tissue>
    </source>
</reference>
<feature type="compositionally biased region" description="Polar residues" evidence="1">
    <location>
        <begin position="149"/>
        <end position="158"/>
    </location>
</feature>
<feature type="compositionally biased region" description="Basic and acidic residues" evidence="1">
    <location>
        <begin position="166"/>
        <end position="176"/>
    </location>
</feature>
<accession>A0A176VXK6</accession>
<name>A0A176VXK6_MARPO</name>
<comment type="caution">
    <text evidence="2">The sequence shown here is derived from an EMBL/GenBank/DDBJ whole genome shotgun (WGS) entry which is preliminary data.</text>
</comment>
<keyword evidence="3" id="KW-1185">Reference proteome</keyword>
<dbReference type="AlphaFoldDB" id="A0A176VXK6"/>
<gene>
    <name evidence="2" type="ORF">AXG93_4080s1060</name>
</gene>
<evidence type="ECO:0000313" key="3">
    <source>
        <dbReference type="Proteomes" id="UP000077202"/>
    </source>
</evidence>
<evidence type="ECO:0000256" key="1">
    <source>
        <dbReference type="SAM" id="MobiDB-lite"/>
    </source>
</evidence>
<feature type="region of interest" description="Disordered" evidence="1">
    <location>
        <begin position="143"/>
        <end position="176"/>
    </location>
</feature>
<protein>
    <submittedName>
        <fullName evidence="2">Uncharacterized protein</fullName>
    </submittedName>
</protein>